<dbReference type="Proteomes" id="UP000006426">
    <property type="component" value="Plasmid pmppla107"/>
</dbReference>
<name>A0AAD0PWR3_PSEAV</name>
<organism evidence="1 2">
    <name type="scientific">Pseudomonas amygdali pv. lachrymans str. M301315</name>
    <dbReference type="NCBI Taxonomy" id="629260"/>
    <lineage>
        <taxon>Bacteria</taxon>
        <taxon>Pseudomonadati</taxon>
        <taxon>Pseudomonadota</taxon>
        <taxon>Gammaproteobacteria</taxon>
        <taxon>Pseudomonadales</taxon>
        <taxon>Pseudomonadaceae</taxon>
        <taxon>Pseudomonas</taxon>
        <taxon>Pseudomonas amygdali</taxon>
    </lineage>
</organism>
<evidence type="ECO:0000313" key="1">
    <source>
        <dbReference type="EMBL" id="AXH60136.1"/>
    </source>
</evidence>
<reference evidence="1 2" key="1">
    <citation type="journal article" date="2011" name="PLoS Pathog.">
        <title>Dynamic evolution of pathogenicity revealed by sequencing and comparative genomics of 19 Pseudomonas syringae isolates.</title>
        <authorList>
            <person name="Baltrus D.A."/>
            <person name="Nishimura M.T."/>
            <person name="Romanchuk A."/>
            <person name="Chang J.H."/>
            <person name="Mukhtar M.S."/>
            <person name="Cherkis K."/>
            <person name="Roach J."/>
            <person name="Grant S.R."/>
            <person name="Jones C.D."/>
            <person name="Dangl J.L."/>
        </authorList>
    </citation>
    <scope>NUCLEOTIDE SEQUENCE [LARGE SCALE GENOMIC DNA]</scope>
    <source>
        <strain evidence="1 2">M301315</strain>
    </source>
</reference>
<gene>
    <name evidence="1" type="ORF">PLA107_033545</name>
</gene>
<dbReference type="AlphaFoldDB" id="A0AAD0PWR3"/>
<keyword evidence="1" id="KW-0614">Plasmid</keyword>
<protein>
    <submittedName>
        <fullName evidence="1">Uncharacterized protein</fullName>
    </submittedName>
</protein>
<dbReference type="EMBL" id="CP031226">
    <property type="protein sequence ID" value="AXH60136.1"/>
    <property type="molecule type" value="Genomic_DNA"/>
</dbReference>
<proteinExistence type="predicted"/>
<dbReference type="RefSeq" id="WP_005742768.1">
    <property type="nucleotide sequence ID" value="NZ_CP031226.1"/>
</dbReference>
<sequence>MAVFDGQAALFLPSKDIPVSNLLKDLGEALDRSDLDGAAFHLLEYRLRCGYSRTQQRELFQAYRLLFSWSVGQERALPYLLVDTDMDSIEGTIINQALVELVISTPDSTTSDAIAELCEQMCRAIIRHGVQKEEVTNRWVKQGIPPLLLARRPFFSQVREQQFMGDLGL</sequence>
<accession>A0AAD0PWR3</accession>
<geneLocation type="plasmid" evidence="2">
    <name>pmppla107</name>
</geneLocation>
<evidence type="ECO:0000313" key="2">
    <source>
        <dbReference type="Proteomes" id="UP000006426"/>
    </source>
</evidence>
<dbReference type="GeneID" id="39474138"/>